<dbReference type="CDD" id="cd18105">
    <property type="entry name" value="SpoU-like_MRM1"/>
    <property type="match status" value="1"/>
</dbReference>
<organism evidence="12 13">
    <name type="scientific">Salinomyces thailandicus</name>
    <dbReference type="NCBI Taxonomy" id="706561"/>
    <lineage>
        <taxon>Eukaryota</taxon>
        <taxon>Fungi</taxon>
        <taxon>Dikarya</taxon>
        <taxon>Ascomycota</taxon>
        <taxon>Pezizomycotina</taxon>
        <taxon>Dothideomycetes</taxon>
        <taxon>Dothideomycetidae</taxon>
        <taxon>Mycosphaerellales</taxon>
        <taxon>Teratosphaeriaceae</taxon>
        <taxon>Salinomyces</taxon>
    </lineage>
</organism>
<keyword evidence="4" id="KW-0489">Methyltransferase</keyword>
<evidence type="ECO:0000256" key="2">
    <source>
        <dbReference type="ARBA" id="ARBA00007228"/>
    </source>
</evidence>
<dbReference type="EMBL" id="NAJL01000010">
    <property type="protein sequence ID" value="TKA30638.1"/>
    <property type="molecule type" value="Genomic_DNA"/>
</dbReference>
<comment type="similarity">
    <text evidence="2">Belongs to the class IV-like SAM-binding methyltransferase superfamily. RNA methyltransferase TrmH family.</text>
</comment>
<dbReference type="PANTHER" id="PTHR46103">
    <property type="entry name" value="RRNA METHYLTRANSFERASE 1, MITOCHONDRIAL"/>
    <property type="match status" value="1"/>
</dbReference>
<dbReference type="InterPro" id="IPR001537">
    <property type="entry name" value="SpoU_MeTrfase"/>
</dbReference>
<evidence type="ECO:0000256" key="4">
    <source>
        <dbReference type="ARBA" id="ARBA00022603"/>
    </source>
</evidence>
<gene>
    <name evidence="12" type="ORF">B0A50_02358</name>
</gene>
<evidence type="ECO:0000256" key="1">
    <source>
        <dbReference type="ARBA" id="ARBA00004173"/>
    </source>
</evidence>
<evidence type="ECO:0000256" key="10">
    <source>
        <dbReference type="SAM" id="MobiDB-lite"/>
    </source>
</evidence>
<dbReference type="Pfam" id="PF08032">
    <property type="entry name" value="SpoU_sub_bind"/>
    <property type="match status" value="1"/>
</dbReference>
<name>A0A4U0U6G4_9PEZI</name>
<dbReference type="GO" id="GO:0003723">
    <property type="term" value="F:RNA binding"/>
    <property type="evidence" value="ECO:0007669"/>
    <property type="project" value="InterPro"/>
</dbReference>
<dbReference type="GO" id="GO:0005739">
    <property type="term" value="C:mitochondrion"/>
    <property type="evidence" value="ECO:0007669"/>
    <property type="project" value="UniProtKB-SubCell"/>
</dbReference>
<dbReference type="InterPro" id="IPR029026">
    <property type="entry name" value="tRNA_m1G_MTases_N"/>
</dbReference>
<evidence type="ECO:0000313" key="13">
    <source>
        <dbReference type="Proteomes" id="UP000308549"/>
    </source>
</evidence>
<dbReference type="GO" id="GO:0016435">
    <property type="term" value="F:rRNA (guanine) methyltransferase activity"/>
    <property type="evidence" value="ECO:0007669"/>
    <property type="project" value="TreeGrafter"/>
</dbReference>
<keyword evidence="3" id="KW-0698">rRNA processing</keyword>
<evidence type="ECO:0000259" key="11">
    <source>
        <dbReference type="SMART" id="SM00967"/>
    </source>
</evidence>
<feature type="region of interest" description="Disordered" evidence="10">
    <location>
        <begin position="1"/>
        <end position="23"/>
    </location>
</feature>
<feature type="region of interest" description="Disordered" evidence="10">
    <location>
        <begin position="173"/>
        <end position="208"/>
    </location>
</feature>
<dbReference type="Gene3D" id="3.40.1280.10">
    <property type="match status" value="1"/>
</dbReference>
<dbReference type="SUPFAM" id="SSF55315">
    <property type="entry name" value="L30e-like"/>
    <property type="match status" value="1"/>
</dbReference>
<evidence type="ECO:0000256" key="7">
    <source>
        <dbReference type="ARBA" id="ARBA00022946"/>
    </source>
</evidence>
<keyword evidence="5" id="KW-0808">Transferase</keyword>
<dbReference type="InterPro" id="IPR029028">
    <property type="entry name" value="Alpha/beta_knot_MTases"/>
</dbReference>
<protein>
    <recommendedName>
        <fullName evidence="9">rRNA methyltransferase 1, mitochondrial</fullName>
    </recommendedName>
</protein>
<sequence>MLHESHSKRDEAQQKEPHHEGPSLLAAVYQQIRSLAAMVKDQRLKSGPEPEVFSSSARELVKSINAAVRDLDSAGQDRTKVVAYLLGHLKAMDAYVREAEGEAGNVQVAQKTMIKELGGWGGRGTFVLVLQGERVKAESPMEAWRRPVAATSERDAVTSILARDLQRAALGSEFNPEKLADPSDSLQDVDEPDHIRQRGGKKDYDRNGGIPLSVPYTTAASQFLYGTNVVWAALRARKRKLHHLYISRGAQGRASSNRRILNLALASHIPVDRNPHIKLLDKMSGDRPHNGVVLETSALPAPSTLYLRTPKRGNLDIPLGLVDGSGSVLEKSQSSWRQPFVIMLDGILDPVNLGSILRTAHFYGVDAVAIATNTCAPLSSAVLARASSGACEGVPLLSLPHPSTFIFRSAKAGWRTYASVTPTMSGTEGAAAAGRLRFTASLGARSPLADAPVILMLGAEGEGLRTNLFRQAHSLVSIEGGSNDLDIGLDSLNVGVATGVLLEAFLRKPLA</sequence>
<dbReference type="Gene3D" id="3.30.1330.30">
    <property type="match status" value="1"/>
</dbReference>
<keyword evidence="7" id="KW-0809">Transit peptide</keyword>
<comment type="subcellular location">
    <subcellularLocation>
        <location evidence="1">Mitochondrion</location>
    </subcellularLocation>
</comment>
<evidence type="ECO:0000256" key="6">
    <source>
        <dbReference type="ARBA" id="ARBA00022691"/>
    </source>
</evidence>
<keyword evidence="13" id="KW-1185">Reference proteome</keyword>
<dbReference type="AlphaFoldDB" id="A0A4U0U6G4"/>
<dbReference type="SUPFAM" id="SSF75217">
    <property type="entry name" value="alpha/beta knot"/>
    <property type="match status" value="1"/>
</dbReference>
<dbReference type="InterPro" id="IPR047182">
    <property type="entry name" value="MRM1"/>
</dbReference>
<reference evidence="12 13" key="1">
    <citation type="submission" date="2017-03" db="EMBL/GenBank/DDBJ databases">
        <title>Genomes of endolithic fungi from Antarctica.</title>
        <authorList>
            <person name="Coleine C."/>
            <person name="Masonjones S."/>
            <person name="Stajich J.E."/>
        </authorList>
    </citation>
    <scope>NUCLEOTIDE SEQUENCE [LARGE SCALE GENOMIC DNA]</scope>
    <source>
        <strain evidence="12 13">CCFEE 6315</strain>
    </source>
</reference>
<dbReference type="SMART" id="SM00967">
    <property type="entry name" value="SpoU_sub_bind"/>
    <property type="match status" value="1"/>
</dbReference>
<dbReference type="Pfam" id="PF00588">
    <property type="entry name" value="SpoU_methylase"/>
    <property type="match status" value="1"/>
</dbReference>
<evidence type="ECO:0000313" key="12">
    <source>
        <dbReference type="EMBL" id="TKA30638.1"/>
    </source>
</evidence>
<evidence type="ECO:0000256" key="9">
    <source>
        <dbReference type="ARBA" id="ARBA00034881"/>
    </source>
</evidence>
<keyword evidence="6" id="KW-0949">S-adenosyl-L-methionine</keyword>
<evidence type="ECO:0000256" key="3">
    <source>
        <dbReference type="ARBA" id="ARBA00022552"/>
    </source>
</evidence>
<feature type="compositionally biased region" description="Basic and acidic residues" evidence="10">
    <location>
        <begin position="192"/>
        <end position="206"/>
    </location>
</feature>
<comment type="caution">
    <text evidence="12">The sequence shown here is derived from an EMBL/GenBank/DDBJ whole genome shotgun (WGS) entry which is preliminary data.</text>
</comment>
<dbReference type="InterPro" id="IPR013123">
    <property type="entry name" value="SpoU_subst-bd"/>
</dbReference>
<evidence type="ECO:0000256" key="5">
    <source>
        <dbReference type="ARBA" id="ARBA00022679"/>
    </source>
</evidence>
<feature type="compositionally biased region" description="Basic and acidic residues" evidence="10">
    <location>
        <begin position="1"/>
        <end position="21"/>
    </location>
</feature>
<dbReference type="InterPro" id="IPR029064">
    <property type="entry name" value="Ribosomal_eL30-like_sf"/>
</dbReference>
<dbReference type="Proteomes" id="UP000308549">
    <property type="component" value="Unassembled WGS sequence"/>
</dbReference>
<dbReference type="OrthoDB" id="270651at2759"/>
<dbReference type="InterPro" id="IPR047261">
    <property type="entry name" value="MRM1_MeTrfase_dom"/>
</dbReference>
<accession>A0A4U0U6G4</accession>
<keyword evidence="8" id="KW-0496">Mitochondrion</keyword>
<dbReference type="PANTHER" id="PTHR46103:SF1">
    <property type="entry name" value="RRNA METHYLTRANSFERASE 1, MITOCHONDRIAL"/>
    <property type="match status" value="1"/>
</dbReference>
<proteinExistence type="inferred from homology"/>
<feature type="domain" description="RNA 2-O ribose methyltransferase substrate binding" evidence="11">
    <location>
        <begin position="223"/>
        <end position="302"/>
    </location>
</feature>
<evidence type="ECO:0000256" key="8">
    <source>
        <dbReference type="ARBA" id="ARBA00023128"/>
    </source>
</evidence>